<dbReference type="InterPro" id="IPR006680">
    <property type="entry name" value="Amidohydro-rel"/>
</dbReference>
<dbReference type="Pfam" id="PF04909">
    <property type="entry name" value="Amidohydro_2"/>
    <property type="match status" value="1"/>
</dbReference>
<dbReference type="EC" id="3.1.1.57" evidence="3"/>
<protein>
    <submittedName>
        <fullName evidence="3">2-pyrone-4,6-dicarbaxylate hydrolase</fullName>
        <ecNumber evidence="3">3.1.1.57</ecNumber>
    </submittedName>
</protein>
<dbReference type="PANTHER" id="PTHR35563:SF2">
    <property type="entry name" value="BARREL METAL-DEPENDENT HYDROLASE, PUTATIVE (AFU_ORTHOLOGUE AFUA_1G16240)-RELATED"/>
    <property type="match status" value="1"/>
</dbReference>
<evidence type="ECO:0000256" key="1">
    <source>
        <dbReference type="SAM" id="MobiDB-lite"/>
    </source>
</evidence>
<dbReference type="GO" id="GO:0047554">
    <property type="term" value="F:2-pyrone-4,6-dicarboxylate lactonase activity"/>
    <property type="evidence" value="ECO:0007669"/>
    <property type="project" value="UniProtKB-EC"/>
</dbReference>
<keyword evidence="3" id="KW-0378">Hydrolase</keyword>
<dbReference type="Gene3D" id="3.20.20.140">
    <property type="entry name" value="Metal-dependent hydrolases"/>
    <property type="match status" value="1"/>
</dbReference>
<dbReference type="InterPro" id="IPR032466">
    <property type="entry name" value="Metal_Hydrolase"/>
</dbReference>
<sequence>MNDAPITWNPSPSKPKLKLPTGATDTHVHVFGPTDRFPYPETSKFKPGDAPKERLFALHEMLGIDRCVIVQSGCHGYDNSAVADALAARPGRYLGIALAPHDISGAEIKRLDGQGFRGVRFNYMSHLAPGAGPDELRALAPRLADAGWQLLVHMEAGLIAEMAPVLAQLPCPVVIDHMGRIDASLGFDQAPFNALLRLGQHDHIWLKVSGSERSSVQEPPYADATPFAAKLVQTFPDRTIWGTDWPHPNFRAAPPDDGVLVDLLSDICTDDAALKRVLVDNPQRLYNFGNSV</sequence>
<feature type="region of interest" description="Disordered" evidence="1">
    <location>
        <begin position="1"/>
        <end position="21"/>
    </location>
</feature>
<feature type="domain" description="Amidohydrolase-related" evidence="2">
    <location>
        <begin position="25"/>
        <end position="288"/>
    </location>
</feature>
<dbReference type="OrthoDB" id="9787654at2"/>
<accession>A0A238JQA2</accession>
<dbReference type="PANTHER" id="PTHR35563">
    <property type="entry name" value="BARREL METAL-DEPENDENT HYDROLASE, PUTATIVE (AFU_ORTHOLOGUE AFUA_1G16240)-RELATED"/>
    <property type="match status" value="1"/>
</dbReference>
<proteinExistence type="predicted"/>
<evidence type="ECO:0000259" key="2">
    <source>
        <dbReference type="Pfam" id="PF04909"/>
    </source>
</evidence>
<reference evidence="4" key="1">
    <citation type="submission" date="2017-05" db="EMBL/GenBank/DDBJ databases">
        <authorList>
            <person name="Rodrigo-Torres L."/>
            <person name="Arahal R. D."/>
            <person name="Lucena T."/>
        </authorList>
    </citation>
    <scope>NUCLEOTIDE SEQUENCE [LARGE SCALE GENOMIC DNA]</scope>
    <source>
        <strain evidence="4">CECT 8621</strain>
    </source>
</reference>
<dbReference type="EMBL" id="FXYE01000001">
    <property type="protein sequence ID" value="SMX32858.1"/>
    <property type="molecule type" value="Genomic_DNA"/>
</dbReference>
<organism evidence="3 4">
    <name type="scientific">Actibacterium lipolyticum</name>
    <dbReference type="NCBI Taxonomy" id="1524263"/>
    <lineage>
        <taxon>Bacteria</taxon>
        <taxon>Pseudomonadati</taxon>
        <taxon>Pseudomonadota</taxon>
        <taxon>Alphaproteobacteria</taxon>
        <taxon>Rhodobacterales</taxon>
        <taxon>Roseobacteraceae</taxon>
        <taxon>Actibacterium</taxon>
    </lineage>
</organism>
<name>A0A238JQA2_9RHOB</name>
<dbReference type="RefSeq" id="WP_093966093.1">
    <property type="nucleotide sequence ID" value="NZ_FXYE01000001.1"/>
</dbReference>
<evidence type="ECO:0000313" key="4">
    <source>
        <dbReference type="Proteomes" id="UP000202922"/>
    </source>
</evidence>
<dbReference type="AlphaFoldDB" id="A0A238JQA2"/>
<dbReference type="Proteomes" id="UP000202922">
    <property type="component" value="Unassembled WGS sequence"/>
</dbReference>
<evidence type="ECO:0000313" key="3">
    <source>
        <dbReference type="EMBL" id="SMX32858.1"/>
    </source>
</evidence>
<gene>
    <name evidence="3" type="primary">ligI_1</name>
    <name evidence="3" type="ORF">COL8621_00907</name>
</gene>
<dbReference type="SUPFAM" id="SSF51556">
    <property type="entry name" value="Metallo-dependent hydrolases"/>
    <property type="match status" value="1"/>
</dbReference>
<dbReference type="InterPro" id="IPR052358">
    <property type="entry name" value="Aro_Compnd_Degr_Hydrolases"/>
</dbReference>
<keyword evidence="4" id="KW-1185">Reference proteome</keyword>